<evidence type="ECO:0000256" key="5">
    <source>
        <dbReference type="ARBA" id="ARBA00023274"/>
    </source>
</evidence>
<keyword evidence="3" id="KW-0694">RNA-binding</keyword>
<dbReference type="Proteomes" id="UP000827721">
    <property type="component" value="Unassembled WGS sequence"/>
</dbReference>
<dbReference type="Gene3D" id="3.30.70.330">
    <property type="match status" value="1"/>
</dbReference>
<name>A0ABQ8H3Y5_9ROSI</name>
<dbReference type="InterPro" id="IPR005633">
    <property type="entry name" value="Ribosomal_uL23_N"/>
</dbReference>
<comment type="caution">
    <text evidence="8">The sequence shown here is derived from an EMBL/GenBank/DDBJ whole genome shotgun (WGS) entry which is preliminary data.</text>
</comment>
<dbReference type="NCBIfam" id="TIGR03636">
    <property type="entry name" value="uL23_arch"/>
    <property type="match status" value="1"/>
</dbReference>
<comment type="similarity">
    <text evidence="1 6">Belongs to the universal ribosomal protein uL23 family.</text>
</comment>
<dbReference type="InterPro" id="IPR001014">
    <property type="entry name" value="Ribosomal_uL23_CS"/>
</dbReference>
<sequence length="264" mass="30228">MATSTEKLTLMIDKRVKKVIFAEAEKDFVDIILYDPFLLLPEAGPRPKHRTLYKCNRDRHVTDSRICQLSQLFNNYELPIMLKVVPDWNCELWEEGEACMDGALALVGVVWLKKLGDSTKKSDPKAQAAKVAKAVKSGPTFKKKAKKIRTSVTFHRPKTLKKDRNPKYPRISAPPRNKLDHYQILKYPLTTESAMKKIEDNNTLVFIVDIRADKKKIKDAVKKMYDIQTKKVNTLIRPDGTKKAYVRLTPDYDALDVANKIGII</sequence>
<organism evidence="8 9">
    <name type="scientific">Xanthoceras sorbifolium</name>
    <dbReference type="NCBI Taxonomy" id="99658"/>
    <lineage>
        <taxon>Eukaryota</taxon>
        <taxon>Viridiplantae</taxon>
        <taxon>Streptophyta</taxon>
        <taxon>Embryophyta</taxon>
        <taxon>Tracheophyta</taxon>
        <taxon>Spermatophyta</taxon>
        <taxon>Magnoliopsida</taxon>
        <taxon>eudicotyledons</taxon>
        <taxon>Gunneridae</taxon>
        <taxon>Pentapetalae</taxon>
        <taxon>rosids</taxon>
        <taxon>malvids</taxon>
        <taxon>Sapindales</taxon>
        <taxon>Sapindaceae</taxon>
        <taxon>Xanthoceroideae</taxon>
        <taxon>Xanthoceras</taxon>
    </lineage>
</organism>
<gene>
    <name evidence="8" type="ORF">JRO89_XS14G0058000</name>
</gene>
<dbReference type="InterPro" id="IPR019985">
    <property type="entry name" value="Ribosomal_uL23"/>
</dbReference>
<evidence type="ECO:0000256" key="2">
    <source>
        <dbReference type="ARBA" id="ARBA00022730"/>
    </source>
</evidence>
<dbReference type="Pfam" id="PF03939">
    <property type="entry name" value="Ribosomal_L23eN"/>
    <property type="match status" value="1"/>
</dbReference>
<protein>
    <recommendedName>
        <fullName evidence="7">Large ribosomal subunit protein uL23 N-terminal domain-containing protein</fullName>
    </recommendedName>
</protein>
<keyword evidence="5 6" id="KW-0687">Ribonucleoprotein</keyword>
<dbReference type="Pfam" id="PF00276">
    <property type="entry name" value="Ribosomal_L23"/>
    <property type="match status" value="1"/>
</dbReference>
<feature type="domain" description="Large ribosomal subunit protein uL23 N-terminal" evidence="7">
    <location>
        <begin position="124"/>
        <end position="174"/>
    </location>
</feature>
<dbReference type="HAMAP" id="MF_01369_A">
    <property type="entry name" value="Ribosomal_uL23_A"/>
    <property type="match status" value="1"/>
</dbReference>
<keyword evidence="4 6" id="KW-0689">Ribosomal protein</keyword>
<evidence type="ECO:0000256" key="1">
    <source>
        <dbReference type="ARBA" id="ARBA00006700"/>
    </source>
</evidence>
<dbReference type="PROSITE" id="PS00050">
    <property type="entry name" value="RIBOSOMAL_L23"/>
    <property type="match status" value="1"/>
</dbReference>
<dbReference type="NCBIfam" id="NF011118">
    <property type="entry name" value="PRK14548.1"/>
    <property type="match status" value="1"/>
</dbReference>
<reference evidence="8 9" key="1">
    <citation type="submission" date="2021-02" db="EMBL/GenBank/DDBJ databases">
        <title>Plant Genome Project.</title>
        <authorList>
            <person name="Zhang R.-G."/>
        </authorList>
    </citation>
    <scope>NUCLEOTIDE SEQUENCE [LARGE SCALE GENOMIC DNA]</scope>
    <source>
        <tissue evidence="8">Leaves</tissue>
    </source>
</reference>
<keyword evidence="2" id="KW-0699">rRNA-binding</keyword>
<keyword evidence="9" id="KW-1185">Reference proteome</keyword>
<dbReference type="InterPro" id="IPR013025">
    <property type="entry name" value="Ribosomal_uL23-like"/>
</dbReference>
<proteinExistence type="inferred from homology"/>
<accession>A0ABQ8H3Y5</accession>
<dbReference type="EMBL" id="JAFEMO010000014">
    <property type="protein sequence ID" value="KAH7548042.1"/>
    <property type="molecule type" value="Genomic_DNA"/>
</dbReference>
<evidence type="ECO:0000313" key="8">
    <source>
        <dbReference type="EMBL" id="KAH7548042.1"/>
    </source>
</evidence>
<evidence type="ECO:0000256" key="4">
    <source>
        <dbReference type="ARBA" id="ARBA00022980"/>
    </source>
</evidence>
<evidence type="ECO:0000256" key="6">
    <source>
        <dbReference type="RuleBase" id="RU003934"/>
    </source>
</evidence>
<dbReference type="InterPro" id="IPR012677">
    <property type="entry name" value="Nucleotide-bd_a/b_plait_sf"/>
</dbReference>
<dbReference type="PANTHER" id="PTHR11620">
    <property type="entry name" value="60S RIBOSOMAL PROTEIN L23A"/>
    <property type="match status" value="1"/>
</dbReference>
<evidence type="ECO:0000313" key="9">
    <source>
        <dbReference type="Proteomes" id="UP000827721"/>
    </source>
</evidence>
<dbReference type="InterPro" id="IPR012678">
    <property type="entry name" value="Ribosomal_uL23/eL15/eS24_sf"/>
</dbReference>
<evidence type="ECO:0000259" key="7">
    <source>
        <dbReference type="Pfam" id="PF03939"/>
    </source>
</evidence>
<dbReference type="SUPFAM" id="SSF54189">
    <property type="entry name" value="Ribosomal proteins S24e, L23 and L15e"/>
    <property type="match status" value="1"/>
</dbReference>
<evidence type="ECO:0000256" key="3">
    <source>
        <dbReference type="ARBA" id="ARBA00022884"/>
    </source>
</evidence>